<accession>A0ABN9WSK1</accession>
<evidence type="ECO:0000313" key="2">
    <source>
        <dbReference type="EMBL" id="CAK0889772.1"/>
    </source>
</evidence>
<comment type="caution">
    <text evidence="2">The sequence shown here is derived from an EMBL/GenBank/DDBJ whole genome shotgun (WGS) entry which is preliminary data.</text>
</comment>
<dbReference type="PROSITE" id="PS50222">
    <property type="entry name" value="EF_HAND_2"/>
    <property type="match status" value="2"/>
</dbReference>
<organism evidence="2 3">
    <name type="scientific">Prorocentrum cordatum</name>
    <dbReference type="NCBI Taxonomy" id="2364126"/>
    <lineage>
        <taxon>Eukaryota</taxon>
        <taxon>Sar</taxon>
        <taxon>Alveolata</taxon>
        <taxon>Dinophyceae</taxon>
        <taxon>Prorocentrales</taxon>
        <taxon>Prorocentraceae</taxon>
        <taxon>Prorocentrum</taxon>
    </lineage>
</organism>
<feature type="domain" description="EF-hand" evidence="1">
    <location>
        <begin position="61"/>
        <end position="96"/>
    </location>
</feature>
<dbReference type="SMART" id="SM00054">
    <property type="entry name" value="EFh"/>
    <property type="match status" value="2"/>
</dbReference>
<dbReference type="InterPro" id="IPR002048">
    <property type="entry name" value="EF_hand_dom"/>
</dbReference>
<dbReference type="CDD" id="cd00051">
    <property type="entry name" value="EFh"/>
    <property type="match status" value="1"/>
</dbReference>
<name>A0ABN9WSK1_9DINO</name>
<dbReference type="InterPro" id="IPR022074">
    <property type="entry name" value="DUF3626"/>
</dbReference>
<proteinExistence type="predicted"/>
<dbReference type="Proteomes" id="UP001189429">
    <property type="component" value="Unassembled WGS sequence"/>
</dbReference>
<feature type="non-terminal residue" evidence="2">
    <location>
        <position position="343"/>
    </location>
</feature>
<feature type="domain" description="EF-hand" evidence="1">
    <location>
        <begin position="25"/>
        <end position="60"/>
    </location>
</feature>
<sequence>DTLAAGTRDPDPEDLLQRLDAQAQAEDKTLEAAFSRFDHSKKGQLSRKDVEHMSKYLGFPHAKADIDKLMDAIDKDKSGKVKKNEFFDYVRKMGGTEKLFEERRRRITEAGGFSEGDPEEAKLAIKEAGIDEEAQAYWRLVVSPTEFQEAGKLTSCQKKAVALIRKLAKTNHERDLPKVQKRITGLRDDRGQPFKEEHLWMTLAWIRELAPVIVHVNMDKMLRFMEKDSHYRNQFETASSGGLLKPAVREKWERDLFGGAYDKASGFERPKYGVLNVMNDYRGVVKCKQYGDSYVIPRGLQRGCTFSPEDSANLKSERLAVLDFYAHVLNEYSDDELRETLKV</sequence>
<evidence type="ECO:0000259" key="1">
    <source>
        <dbReference type="PROSITE" id="PS50222"/>
    </source>
</evidence>
<feature type="non-terminal residue" evidence="2">
    <location>
        <position position="1"/>
    </location>
</feature>
<protein>
    <recommendedName>
        <fullName evidence="1">EF-hand domain-containing protein</fullName>
    </recommendedName>
</protein>
<evidence type="ECO:0000313" key="3">
    <source>
        <dbReference type="Proteomes" id="UP001189429"/>
    </source>
</evidence>
<keyword evidence="3" id="KW-1185">Reference proteome</keyword>
<dbReference type="Pfam" id="PF13499">
    <property type="entry name" value="EF-hand_7"/>
    <property type="match status" value="1"/>
</dbReference>
<dbReference type="EMBL" id="CAUYUJ010019267">
    <property type="protein sequence ID" value="CAK0889772.1"/>
    <property type="molecule type" value="Genomic_DNA"/>
</dbReference>
<dbReference type="Gene3D" id="1.10.238.10">
    <property type="entry name" value="EF-hand"/>
    <property type="match status" value="1"/>
</dbReference>
<dbReference type="Pfam" id="PF12294">
    <property type="entry name" value="DUF3626"/>
    <property type="match status" value="1"/>
</dbReference>
<reference evidence="2" key="1">
    <citation type="submission" date="2023-10" db="EMBL/GenBank/DDBJ databases">
        <authorList>
            <person name="Chen Y."/>
            <person name="Shah S."/>
            <person name="Dougan E. K."/>
            <person name="Thang M."/>
            <person name="Chan C."/>
        </authorList>
    </citation>
    <scope>NUCLEOTIDE SEQUENCE [LARGE SCALE GENOMIC DNA]</scope>
</reference>
<dbReference type="InterPro" id="IPR011992">
    <property type="entry name" value="EF-hand-dom_pair"/>
</dbReference>
<dbReference type="SUPFAM" id="SSF47473">
    <property type="entry name" value="EF-hand"/>
    <property type="match status" value="1"/>
</dbReference>
<gene>
    <name evidence="2" type="ORF">PCOR1329_LOCUS70228</name>
</gene>